<keyword evidence="2" id="KW-1185">Reference proteome</keyword>
<dbReference type="Proteomes" id="UP001623349">
    <property type="component" value="Unassembled WGS sequence"/>
</dbReference>
<protein>
    <submittedName>
        <fullName evidence="1">Fatty acid-binding protein, liver</fullName>
    </submittedName>
</protein>
<accession>A0ABQ0EV57</accession>
<dbReference type="EMBL" id="BAAFST010000006">
    <property type="protein sequence ID" value="GAB1290909.1"/>
    <property type="molecule type" value="Genomic_DNA"/>
</dbReference>
<proteinExistence type="predicted"/>
<evidence type="ECO:0000313" key="1">
    <source>
        <dbReference type="EMBL" id="GAB1290909.1"/>
    </source>
</evidence>
<gene>
    <name evidence="1" type="ORF">APTSU1_000613900</name>
</gene>
<organism evidence="1 2">
    <name type="scientific">Apodemus speciosus</name>
    <name type="common">Large Japanese field mouse</name>
    <dbReference type="NCBI Taxonomy" id="105296"/>
    <lineage>
        <taxon>Eukaryota</taxon>
        <taxon>Metazoa</taxon>
        <taxon>Chordata</taxon>
        <taxon>Craniata</taxon>
        <taxon>Vertebrata</taxon>
        <taxon>Euteleostomi</taxon>
        <taxon>Mammalia</taxon>
        <taxon>Eutheria</taxon>
        <taxon>Euarchontoglires</taxon>
        <taxon>Glires</taxon>
        <taxon>Rodentia</taxon>
        <taxon>Myomorpha</taxon>
        <taxon>Muroidea</taxon>
        <taxon>Muridae</taxon>
        <taxon>Murinae</taxon>
        <taxon>Apodemus</taxon>
    </lineage>
</organism>
<sequence length="34" mass="4102">MAWQAELLWSAVERKPHRHHELLRQVPTGEPREL</sequence>
<comment type="caution">
    <text evidence="1">The sequence shown here is derived from an EMBL/GenBank/DDBJ whole genome shotgun (WGS) entry which is preliminary data.</text>
</comment>
<evidence type="ECO:0000313" key="2">
    <source>
        <dbReference type="Proteomes" id="UP001623349"/>
    </source>
</evidence>
<name>A0ABQ0EV57_APOSI</name>
<reference evidence="1 2" key="1">
    <citation type="submission" date="2024-08" db="EMBL/GenBank/DDBJ databases">
        <title>The draft genome of Apodemus speciosus.</title>
        <authorList>
            <person name="Nabeshima K."/>
            <person name="Suzuki S."/>
            <person name="Onuma M."/>
        </authorList>
    </citation>
    <scope>NUCLEOTIDE SEQUENCE [LARGE SCALE GENOMIC DNA]</scope>
    <source>
        <strain evidence="1">IB14-021</strain>
    </source>
</reference>